<feature type="compositionally biased region" description="Polar residues" evidence="2">
    <location>
        <begin position="650"/>
        <end position="666"/>
    </location>
</feature>
<feature type="compositionally biased region" description="Low complexity" evidence="2">
    <location>
        <begin position="749"/>
        <end position="779"/>
    </location>
</feature>
<dbReference type="InterPro" id="IPR033121">
    <property type="entry name" value="PEPTIDASE_A1"/>
</dbReference>
<evidence type="ECO:0000313" key="7">
    <source>
        <dbReference type="Proteomes" id="UP000184330"/>
    </source>
</evidence>
<name>A0A1L7XDR1_9HELO</name>
<organism evidence="6 7">
    <name type="scientific">Phialocephala subalpina</name>
    <dbReference type="NCBI Taxonomy" id="576137"/>
    <lineage>
        <taxon>Eukaryota</taxon>
        <taxon>Fungi</taxon>
        <taxon>Dikarya</taxon>
        <taxon>Ascomycota</taxon>
        <taxon>Pezizomycotina</taxon>
        <taxon>Leotiomycetes</taxon>
        <taxon>Helotiales</taxon>
        <taxon>Mollisiaceae</taxon>
        <taxon>Phialocephala</taxon>
        <taxon>Phialocephala fortinii species complex</taxon>
    </lineage>
</organism>
<dbReference type="EMBL" id="FJOG01000023">
    <property type="protein sequence ID" value="CZR63161.1"/>
    <property type="molecule type" value="Genomic_DNA"/>
</dbReference>
<dbReference type="Gene3D" id="2.40.70.10">
    <property type="entry name" value="Acid Proteases"/>
    <property type="match status" value="2"/>
</dbReference>
<evidence type="ECO:0000259" key="5">
    <source>
        <dbReference type="PROSITE" id="PS51767"/>
    </source>
</evidence>
<feature type="transmembrane region" description="Helical" evidence="3">
    <location>
        <begin position="457"/>
        <end position="479"/>
    </location>
</feature>
<dbReference type="PANTHER" id="PTHR47966:SF51">
    <property type="entry name" value="BETA-SITE APP-CLEAVING ENZYME, ISOFORM A-RELATED"/>
    <property type="match status" value="1"/>
</dbReference>
<dbReference type="SUPFAM" id="SSF50630">
    <property type="entry name" value="Acid proteases"/>
    <property type="match status" value="1"/>
</dbReference>
<keyword evidence="7" id="KW-1185">Reference proteome</keyword>
<feature type="region of interest" description="Disordered" evidence="2">
    <location>
        <begin position="650"/>
        <end position="676"/>
    </location>
</feature>
<accession>A0A1L7XDR1</accession>
<feature type="signal peptide" evidence="4">
    <location>
        <begin position="1"/>
        <end position="23"/>
    </location>
</feature>
<feature type="region of interest" description="Disordered" evidence="2">
    <location>
        <begin position="818"/>
        <end position="848"/>
    </location>
</feature>
<dbReference type="Pfam" id="PF00026">
    <property type="entry name" value="Asp"/>
    <property type="match status" value="1"/>
</dbReference>
<keyword evidence="3" id="KW-1133">Transmembrane helix</keyword>
<gene>
    <name evidence="6" type="ORF">PAC_13058</name>
</gene>
<feature type="region of interest" description="Disordered" evidence="2">
    <location>
        <begin position="543"/>
        <end position="576"/>
    </location>
</feature>
<evidence type="ECO:0000313" key="6">
    <source>
        <dbReference type="EMBL" id="CZR63161.1"/>
    </source>
</evidence>
<sequence length="848" mass="90805">MSSVSRWLGIGGAFAFLIRCTTAANTTPGALSVVPSLNWYGSDGDWSAISLRVGTPQVWTDVMVSTVSSENWIVGTGACAANALTVRADSLCKQSRGGGLFNPYNSSTWHNEGLYQFMVDSQLGNNGYGWYGLDNLTLGSTGITVSQTVIGQFNGSGPLTGTQYMLGMFGLGVTTAQFGADSPLPLINALVEVNGVIPSHSYGFTAGAKYQQKGELLSLTLGGYDANRFVPHNTNFSLNPDNNPQASIDTIFVQSGATSNNFTVPKQLLQPSDRVNAIIDSSTPYLWLPTAVCDRFASALGLSYNDTLNLYTYDANATQHDALANSQLSFTFSLSDLSTSPAVVNITLPFQAFDLQLTYPAIPNSTYGSPDATKNYFPLRRATDESQYTIGRAFLQEAYIITDYERNIFSVHQAVHVANPLGNTSIVSILQPSDSKFTSVGGSSPDSGSAPLHRGTIIAIAVSSSVFVVLVSFLALFLCRRRRQKKAREANEEKPHQTQHPQSFLARMLRRAPIPAVHEAGGESAYPTEVAADASHERFELPAPLGPAELDSEAGTTFDGTTEHGSSTQDSANLSSYERARRKLERTQIAAAQAQAQIAAETYPVEKNDADMSQVAHYRALDTPSSEEGLVSPIAPEPGNGWGMLNISHGSSEPSPVSPGFQSAPVSPTGPPPTYRRLPLNPANVVYAGRLPDNVRLPAVVPRIVGPDGRTIQHEPTMTSVGEEEGEGTSSSLGSQFTVEEQVDGLYGSGNTNVVSPNPSNGSGSSDPTSPVSRSSGSGHSREPIVGSGIERQSSIPENHATNTLDLWSRRRRRLHGEDLVHVPQPAENRFSWEEDRISGNEHEEGSL</sequence>
<evidence type="ECO:0000256" key="4">
    <source>
        <dbReference type="SAM" id="SignalP"/>
    </source>
</evidence>
<dbReference type="InterPro" id="IPR034164">
    <property type="entry name" value="Pepsin-like_dom"/>
</dbReference>
<dbReference type="InterPro" id="IPR001461">
    <property type="entry name" value="Aspartic_peptidase_A1"/>
</dbReference>
<feature type="compositionally biased region" description="Polar residues" evidence="2">
    <location>
        <begin position="791"/>
        <end position="804"/>
    </location>
</feature>
<dbReference type="PROSITE" id="PS51767">
    <property type="entry name" value="PEPTIDASE_A1"/>
    <property type="match status" value="1"/>
</dbReference>
<feature type="chain" id="PRO_5012860487" description="Peptidase A1 domain-containing protein" evidence="4">
    <location>
        <begin position="24"/>
        <end position="848"/>
    </location>
</feature>
<reference evidence="6 7" key="1">
    <citation type="submission" date="2016-03" db="EMBL/GenBank/DDBJ databases">
        <authorList>
            <person name="Ploux O."/>
        </authorList>
    </citation>
    <scope>NUCLEOTIDE SEQUENCE [LARGE SCALE GENOMIC DNA]</scope>
    <source>
        <strain evidence="6 7">UAMH 11012</strain>
    </source>
</reference>
<feature type="domain" description="Peptidase A1" evidence="5">
    <location>
        <begin position="47"/>
        <end position="412"/>
    </location>
</feature>
<dbReference type="OrthoDB" id="4074350at2759"/>
<proteinExistence type="inferred from homology"/>
<dbReference type="AlphaFoldDB" id="A0A1L7XDR1"/>
<evidence type="ECO:0000256" key="1">
    <source>
        <dbReference type="ARBA" id="ARBA00007447"/>
    </source>
</evidence>
<feature type="compositionally biased region" description="Polar residues" evidence="2">
    <location>
        <begin position="554"/>
        <end position="576"/>
    </location>
</feature>
<feature type="compositionally biased region" description="Basic and acidic residues" evidence="2">
    <location>
        <begin position="831"/>
        <end position="848"/>
    </location>
</feature>
<dbReference type="GO" id="GO:0006508">
    <property type="term" value="P:proteolysis"/>
    <property type="evidence" value="ECO:0007669"/>
    <property type="project" value="InterPro"/>
</dbReference>
<dbReference type="PANTHER" id="PTHR47966">
    <property type="entry name" value="BETA-SITE APP-CLEAVING ENZYME, ISOFORM A-RELATED"/>
    <property type="match status" value="1"/>
</dbReference>
<dbReference type="PRINTS" id="PR00792">
    <property type="entry name" value="PEPSIN"/>
</dbReference>
<dbReference type="CDD" id="cd05471">
    <property type="entry name" value="pepsin_like"/>
    <property type="match status" value="1"/>
</dbReference>
<keyword evidence="3" id="KW-0812">Transmembrane</keyword>
<dbReference type="STRING" id="576137.A0A1L7XDR1"/>
<dbReference type="InterPro" id="IPR021109">
    <property type="entry name" value="Peptidase_aspartic_dom_sf"/>
</dbReference>
<evidence type="ECO:0000256" key="3">
    <source>
        <dbReference type="SAM" id="Phobius"/>
    </source>
</evidence>
<keyword evidence="3" id="KW-0472">Membrane</keyword>
<feature type="region of interest" description="Disordered" evidence="2">
    <location>
        <begin position="706"/>
        <end position="804"/>
    </location>
</feature>
<keyword evidence="4" id="KW-0732">Signal</keyword>
<dbReference type="Proteomes" id="UP000184330">
    <property type="component" value="Unassembled WGS sequence"/>
</dbReference>
<comment type="similarity">
    <text evidence="1">Belongs to the peptidase A1 family.</text>
</comment>
<protein>
    <recommendedName>
        <fullName evidence="5">Peptidase A1 domain-containing protein</fullName>
    </recommendedName>
</protein>
<dbReference type="GO" id="GO:0000324">
    <property type="term" value="C:fungal-type vacuole"/>
    <property type="evidence" value="ECO:0007669"/>
    <property type="project" value="TreeGrafter"/>
</dbReference>
<evidence type="ECO:0000256" key="2">
    <source>
        <dbReference type="SAM" id="MobiDB-lite"/>
    </source>
</evidence>
<dbReference type="GO" id="GO:0004190">
    <property type="term" value="F:aspartic-type endopeptidase activity"/>
    <property type="evidence" value="ECO:0007669"/>
    <property type="project" value="InterPro"/>
</dbReference>